<keyword evidence="3" id="KW-0808">Transferase</keyword>
<accession>D7E7P9</accession>
<dbReference type="AlphaFoldDB" id="D7E7P9"/>
<dbReference type="KEGG" id="mev:Metev_1255"/>
<gene>
    <name evidence="3" type="ordered locus">Metev_1255</name>
</gene>
<dbReference type="EMBL" id="CP002069">
    <property type="protein sequence ID" value="ADI74122.1"/>
    <property type="molecule type" value="Genomic_DNA"/>
</dbReference>
<dbReference type="InterPro" id="IPR001296">
    <property type="entry name" value="Glyco_trans_1"/>
</dbReference>
<evidence type="ECO:0000313" key="3">
    <source>
        <dbReference type="EMBL" id="ADI74122.1"/>
    </source>
</evidence>
<reference evidence="3 4" key="1">
    <citation type="submission" date="2010-06" db="EMBL/GenBank/DDBJ databases">
        <title>Complete sequence chromosome of Methanohalobium evestigatum Z-7303.</title>
        <authorList>
            <consortium name="US DOE Joint Genome Institute"/>
            <person name="Lucas S."/>
            <person name="Copeland A."/>
            <person name="Lapidus A."/>
            <person name="Cheng J.-F."/>
            <person name="Bruce D."/>
            <person name="Goodwin L."/>
            <person name="Pitluck S."/>
            <person name="Saunders E."/>
            <person name="Detter J.C."/>
            <person name="Han C."/>
            <person name="Tapia R."/>
            <person name="Land M."/>
            <person name="Hauser L."/>
            <person name="Kyrpides N."/>
            <person name="Mikhailova N."/>
            <person name="Sieprawska-Lupa M."/>
            <person name="Whitman W.B."/>
            <person name="Anderson I."/>
            <person name="Woyke T."/>
        </authorList>
    </citation>
    <scope>NUCLEOTIDE SEQUENCE [LARGE SCALE GENOMIC DNA]</scope>
    <source>
        <strain evidence="4">ATCC BAA-1072 / DSM 3721 / NBRC 107634 / OCM 161 / Z-7303</strain>
    </source>
</reference>
<feature type="domain" description="Glycosyltransferase subfamily 4-like N-terminal" evidence="2">
    <location>
        <begin position="84"/>
        <end position="193"/>
    </location>
</feature>
<dbReference type="STRING" id="644295.Metev_1255"/>
<dbReference type="PANTHER" id="PTHR12526:SF630">
    <property type="entry name" value="GLYCOSYLTRANSFERASE"/>
    <property type="match status" value="1"/>
</dbReference>
<protein>
    <submittedName>
        <fullName evidence="3">Glycosyl transferase group 1</fullName>
    </submittedName>
</protein>
<dbReference type="GeneID" id="9346888"/>
<dbReference type="Pfam" id="PF13439">
    <property type="entry name" value="Glyco_transf_4"/>
    <property type="match status" value="1"/>
</dbReference>
<dbReference type="GO" id="GO:0016757">
    <property type="term" value="F:glycosyltransferase activity"/>
    <property type="evidence" value="ECO:0007669"/>
    <property type="project" value="InterPro"/>
</dbReference>
<sequence>MVKIVYLLSKFPKLSESFILNEIFNLKRKGFDIYIFSIYKPSESIVHDELDNELLNKTYYFDITYVLKNLPKFIKYYLKYIIKELLDKRLPLHATKMAYFSIIIEKIDINHIHAHFATKAAHARVLSNIFGLSYTLTAHAYDLYRNPNISHLKRTLDDAEYNITISEYNKNYMKNVIGSNNNINVIRCGIDYEKFKPTNKQNNSSRVKILSVSRLIEKKGHIYLIRSIPEVIKHCTNCEFIIVGSGELENELKKLVEELNIKEYVNFVGDVTDYELIEYYNTADIFVLPCVIDKNGDRDGIPVAMMEAMSMELPVISTNVSGIPELVENENTGLIIPEKNVKQLTNAIIRLCKNPDERKKMGIKGRQIIVNKFNIDKETDKLGNLFKKVDKYYK</sequence>
<dbReference type="SUPFAM" id="SSF53756">
    <property type="entry name" value="UDP-Glycosyltransferase/glycogen phosphorylase"/>
    <property type="match status" value="1"/>
</dbReference>
<organism evidence="3 4">
    <name type="scientific">Methanohalobium evestigatum (strain ATCC BAA-1072 / DSM 3721 / NBRC 107634 / OCM 161 / Z-7303)</name>
    <dbReference type="NCBI Taxonomy" id="644295"/>
    <lineage>
        <taxon>Archaea</taxon>
        <taxon>Methanobacteriati</taxon>
        <taxon>Methanobacteriota</taxon>
        <taxon>Stenosarchaea group</taxon>
        <taxon>Methanomicrobia</taxon>
        <taxon>Methanosarcinales</taxon>
        <taxon>Methanosarcinaceae</taxon>
        <taxon>Methanohalobium</taxon>
    </lineage>
</organism>
<dbReference type="Proteomes" id="UP000000391">
    <property type="component" value="Chromosome"/>
</dbReference>
<dbReference type="InterPro" id="IPR028098">
    <property type="entry name" value="Glyco_trans_4-like_N"/>
</dbReference>
<dbReference type="PANTHER" id="PTHR12526">
    <property type="entry name" value="GLYCOSYLTRANSFERASE"/>
    <property type="match status" value="1"/>
</dbReference>
<evidence type="ECO:0000313" key="4">
    <source>
        <dbReference type="Proteomes" id="UP000000391"/>
    </source>
</evidence>
<dbReference type="RefSeq" id="WP_013194688.1">
    <property type="nucleotide sequence ID" value="NC_014253.1"/>
</dbReference>
<dbReference type="Pfam" id="PF00534">
    <property type="entry name" value="Glycos_transf_1"/>
    <property type="match status" value="1"/>
</dbReference>
<evidence type="ECO:0000259" key="1">
    <source>
        <dbReference type="Pfam" id="PF00534"/>
    </source>
</evidence>
<proteinExistence type="predicted"/>
<dbReference type="Gene3D" id="3.40.50.2000">
    <property type="entry name" value="Glycogen Phosphorylase B"/>
    <property type="match status" value="2"/>
</dbReference>
<name>D7E7P9_METEZ</name>
<dbReference type="HOGENOM" id="CLU_009583_14_2_2"/>
<keyword evidence="4" id="KW-1185">Reference proteome</keyword>
<dbReference type="CAZy" id="GT4">
    <property type="family name" value="Glycosyltransferase Family 4"/>
</dbReference>
<dbReference type="OrthoDB" id="132546at2157"/>
<evidence type="ECO:0000259" key="2">
    <source>
        <dbReference type="Pfam" id="PF13439"/>
    </source>
</evidence>
<feature type="domain" description="Glycosyl transferase family 1" evidence="1">
    <location>
        <begin position="200"/>
        <end position="367"/>
    </location>
</feature>